<organism evidence="1 2">
    <name type="scientific">Flavobacterium algoritolerans</name>
    <dbReference type="NCBI Taxonomy" id="3041254"/>
    <lineage>
        <taxon>Bacteria</taxon>
        <taxon>Pseudomonadati</taxon>
        <taxon>Bacteroidota</taxon>
        <taxon>Flavobacteriia</taxon>
        <taxon>Flavobacteriales</taxon>
        <taxon>Flavobacteriaceae</taxon>
        <taxon>Flavobacterium</taxon>
    </lineage>
</organism>
<keyword evidence="2" id="KW-1185">Reference proteome</keyword>
<dbReference type="Proteomes" id="UP001243403">
    <property type="component" value="Unassembled WGS sequence"/>
</dbReference>
<evidence type="ECO:0000313" key="1">
    <source>
        <dbReference type="EMBL" id="MDI5894371.1"/>
    </source>
</evidence>
<proteinExistence type="predicted"/>
<dbReference type="RefSeq" id="WP_282715839.1">
    <property type="nucleotide sequence ID" value="NZ_JASCRZ010000002.1"/>
</dbReference>
<dbReference type="EMBL" id="JASCRZ010000002">
    <property type="protein sequence ID" value="MDI5894371.1"/>
    <property type="molecule type" value="Genomic_DNA"/>
</dbReference>
<gene>
    <name evidence="1" type="ORF">QLS65_05675</name>
</gene>
<accession>A0ABT6V902</accession>
<reference evidence="1 2" key="1">
    <citation type="submission" date="2023-04" db="EMBL/GenBank/DDBJ databases">
        <title>Two novel species of Flavobacterium.</title>
        <authorList>
            <person name="Liu Q."/>
            <person name="Xin Y.-H."/>
        </authorList>
    </citation>
    <scope>NUCLEOTIDE SEQUENCE [LARGE SCALE GENOMIC DNA]</scope>
    <source>
        <strain evidence="1 2">LB1P51</strain>
    </source>
</reference>
<evidence type="ECO:0000313" key="2">
    <source>
        <dbReference type="Proteomes" id="UP001243403"/>
    </source>
</evidence>
<sequence>MTATKKPIVYSGTGSAIDNYNSPTPTHNENWGVFDLNNQQHKYIMALCRTRQWTKPSERWGTVADMDGAFSTFLKSSKSPVKKPLQDMTPKEVSKIIVALGGIVEHKFK</sequence>
<comment type="caution">
    <text evidence="1">The sequence shown here is derived from an EMBL/GenBank/DDBJ whole genome shotgun (WGS) entry which is preliminary data.</text>
</comment>
<name>A0ABT6V902_9FLAO</name>
<protein>
    <submittedName>
        <fullName evidence="1">Uncharacterized protein</fullName>
    </submittedName>
</protein>